<name>A0A562J6R4_9FIRM</name>
<dbReference type="AlphaFoldDB" id="A0A562J6R4"/>
<keyword evidence="2" id="KW-1185">Reference proteome</keyword>
<evidence type="ECO:0000313" key="1">
    <source>
        <dbReference type="EMBL" id="TWH78624.1"/>
    </source>
</evidence>
<protein>
    <submittedName>
        <fullName evidence="1">Sulfur carrier protein</fullName>
    </submittedName>
</protein>
<dbReference type="InterPro" id="IPR016155">
    <property type="entry name" value="Mopterin_synth/thiamin_S_b"/>
</dbReference>
<dbReference type="InterPro" id="IPR003749">
    <property type="entry name" value="ThiS/MoaD-like"/>
</dbReference>
<sequence>MIKVNNRDFQWEQGMTVEDIMKIKKFSWPKIIVKINGQHVDEEDYKTTIVNDGDDVQMLHLLAGG</sequence>
<organism evidence="1 2">
    <name type="scientific">Sedimentibacter saalensis</name>
    <dbReference type="NCBI Taxonomy" id="130788"/>
    <lineage>
        <taxon>Bacteria</taxon>
        <taxon>Bacillati</taxon>
        <taxon>Bacillota</taxon>
        <taxon>Tissierellia</taxon>
        <taxon>Sedimentibacter</taxon>
    </lineage>
</organism>
<evidence type="ECO:0000313" key="2">
    <source>
        <dbReference type="Proteomes" id="UP000315343"/>
    </source>
</evidence>
<accession>A0A562J6R4</accession>
<dbReference type="InterPro" id="IPR012675">
    <property type="entry name" value="Beta-grasp_dom_sf"/>
</dbReference>
<dbReference type="CDD" id="cd00565">
    <property type="entry name" value="Ubl_ThiS"/>
    <property type="match status" value="1"/>
</dbReference>
<reference evidence="1 2" key="1">
    <citation type="submission" date="2019-07" db="EMBL/GenBank/DDBJ databases">
        <title>Genomic Encyclopedia of Type Strains, Phase I: the one thousand microbial genomes (KMG-I) project.</title>
        <authorList>
            <person name="Kyrpides N."/>
        </authorList>
    </citation>
    <scope>NUCLEOTIDE SEQUENCE [LARGE SCALE GENOMIC DNA]</scope>
    <source>
        <strain evidence="1 2">DSM 13558</strain>
    </source>
</reference>
<proteinExistence type="predicted"/>
<gene>
    <name evidence="1" type="ORF">LY60_02649</name>
</gene>
<dbReference type="RefSeq" id="WP_019228326.1">
    <property type="nucleotide sequence ID" value="NZ_DAMBUX010000002.1"/>
</dbReference>
<dbReference type="Proteomes" id="UP000315343">
    <property type="component" value="Unassembled WGS sequence"/>
</dbReference>
<dbReference type="InterPro" id="IPR010035">
    <property type="entry name" value="Thi_S"/>
</dbReference>
<dbReference type="EMBL" id="VLKH01000008">
    <property type="protein sequence ID" value="TWH78624.1"/>
    <property type="molecule type" value="Genomic_DNA"/>
</dbReference>
<dbReference type="NCBIfam" id="TIGR01683">
    <property type="entry name" value="thiS"/>
    <property type="match status" value="1"/>
</dbReference>
<dbReference type="Pfam" id="PF02597">
    <property type="entry name" value="ThiS"/>
    <property type="match status" value="1"/>
</dbReference>
<dbReference type="SUPFAM" id="SSF54285">
    <property type="entry name" value="MoaD/ThiS"/>
    <property type="match status" value="1"/>
</dbReference>
<comment type="caution">
    <text evidence="1">The sequence shown here is derived from an EMBL/GenBank/DDBJ whole genome shotgun (WGS) entry which is preliminary data.</text>
</comment>
<dbReference type="OrthoDB" id="9798559at2"/>
<dbReference type="Gene3D" id="3.10.20.30">
    <property type="match status" value="1"/>
</dbReference>